<dbReference type="InterPro" id="IPR036390">
    <property type="entry name" value="WH_DNA-bd_sf"/>
</dbReference>
<reference evidence="6 7" key="1">
    <citation type="submission" date="2016-10" db="EMBL/GenBank/DDBJ databases">
        <authorList>
            <person name="de Groot N.N."/>
        </authorList>
    </citation>
    <scope>NUCLEOTIDE SEQUENCE [LARGE SCALE GENOMIC DNA]</scope>
    <source>
        <strain evidence="6 7">OK461</strain>
    </source>
</reference>
<evidence type="ECO:0000313" key="6">
    <source>
        <dbReference type="EMBL" id="SFG68858.1"/>
    </source>
</evidence>
<organism evidence="6 7">
    <name type="scientific">Streptomyces mirabilis</name>
    <dbReference type="NCBI Taxonomy" id="68239"/>
    <lineage>
        <taxon>Bacteria</taxon>
        <taxon>Bacillati</taxon>
        <taxon>Actinomycetota</taxon>
        <taxon>Actinomycetes</taxon>
        <taxon>Kitasatosporales</taxon>
        <taxon>Streptomycetaceae</taxon>
        <taxon>Streptomyces</taxon>
    </lineage>
</organism>
<dbReference type="PROSITE" id="PS51118">
    <property type="entry name" value="HTH_HXLR"/>
    <property type="match status" value="1"/>
</dbReference>
<dbReference type="PANTHER" id="PTHR33204">
    <property type="entry name" value="TRANSCRIPTIONAL REGULATOR, MARR FAMILY"/>
    <property type="match status" value="1"/>
</dbReference>
<dbReference type="Proteomes" id="UP000181942">
    <property type="component" value="Unassembled WGS sequence"/>
</dbReference>
<dbReference type="SUPFAM" id="SSF46785">
    <property type="entry name" value="Winged helix' DNA-binding domain"/>
    <property type="match status" value="1"/>
</dbReference>
<name>A0A1I2TVE7_9ACTN</name>
<dbReference type="AlphaFoldDB" id="A0A1I2TVE7"/>
<feature type="compositionally biased region" description="Low complexity" evidence="4">
    <location>
        <begin position="30"/>
        <end position="42"/>
    </location>
</feature>
<evidence type="ECO:0000256" key="4">
    <source>
        <dbReference type="SAM" id="MobiDB-lite"/>
    </source>
</evidence>
<dbReference type="Pfam" id="PF01638">
    <property type="entry name" value="HxlR"/>
    <property type="match status" value="1"/>
</dbReference>
<gene>
    <name evidence="6" type="ORF">SAMN02787118_12625</name>
</gene>
<evidence type="ECO:0000256" key="3">
    <source>
        <dbReference type="ARBA" id="ARBA00023163"/>
    </source>
</evidence>
<sequence length="150" mass="15746">MPRRADPGPGGPFEGTGTPAPGNPHQDVDAPASVSPASSAPLPGRPVRGSAGGRPVMAALDLLGRRWTLRVIWELHVNGAPIGFRDLQRRCDAMSSSVLSTRLTELREAGIAASTSTAAQPAWHLTALSDGLVTALGPLLDWSRAWAEQR</sequence>
<dbReference type="EMBL" id="FONR01000026">
    <property type="protein sequence ID" value="SFG68858.1"/>
    <property type="molecule type" value="Genomic_DNA"/>
</dbReference>
<keyword evidence="2" id="KW-0238">DNA-binding</keyword>
<keyword evidence="3" id="KW-0804">Transcription</keyword>
<proteinExistence type="predicted"/>
<accession>A0A1I2TVE7</accession>
<evidence type="ECO:0000256" key="1">
    <source>
        <dbReference type="ARBA" id="ARBA00023015"/>
    </source>
</evidence>
<evidence type="ECO:0000259" key="5">
    <source>
        <dbReference type="PROSITE" id="PS51118"/>
    </source>
</evidence>
<keyword evidence="1" id="KW-0805">Transcription regulation</keyword>
<dbReference type="Gene3D" id="1.10.10.10">
    <property type="entry name" value="Winged helix-like DNA-binding domain superfamily/Winged helix DNA-binding domain"/>
    <property type="match status" value="1"/>
</dbReference>
<evidence type="ECO:0000256" key="2">
    <source>
        <dbReference type="ARBA" id="ARBA00023125"/>
    </source>
</evidence>
<dbReference type="PANTHER" id="PTHR33204:SF37">
    <property type="entry name" value="HTH-TYPE TRANSCRIPTIONAL REGULATOR YODB"/>
    <property type="match status" value="1"/>
</dbReference>
<feature type="domain" description="HTH hxlR-type" evidence="5">
    <location>
        <begin position="54"/>
        <end position="150"/>
    </location>
</feature>
<dbReference type="InterPro" id="IPR036388">
    <property type="entry name" value="WH-like_DNA-bd_sf"/>
</dbReference>
<evidence type="ECO:0000313" key="7">
    <source>
        <dbReference type="Proteomes" id="UP000181942"/>
    </source>
</evidence>
<dbReference type="GO" id="GO:0003677">
    <property type="term" value="F:DNA binding"/>
    <property type="evidence" value="ECO:0007669"/>
    <property type="project" value="UniProtKB-KW"/>
</dbReference>
<feature type="region of interest" description="Disordered" evidence="4">
    <location>
        <begin position="1"/>
        <end position="53"/>
    </location>
</feature>
<dbReference type="OrthoDB" id="8904061at2"/>
<protein>
    <submittedName>
        <fullName evidence="6">Transcriptional regulator, HxlR family</fullName>
    </submittedName>
</protein>
<dbReference type="InterPro" id="IPR002577">
    <property type="entry name" value="HTH_HxlR"/>
</dbReference>